<keyword evidence="3 6" id="KW-0812">Transmembrane</keyword>
<dbReference type="STRING" id="1079859.SAMN04515674_105191"/>
<organism evidence="8 9">
    <name type="scientific">Pseudarcicella hirudinis</name>
    <dbReference type="NCBI Taxonomy" id="1079859"/>
    <lineage>
        <taxon>Bacteria</taxon>
        <taxon>Pseudomonadati</taxon>
        <taxon>Bacteroidota</taxon>
        <taxon>Cytophagia</taxon>
        <taxon>Cytophagales</taxon>
        <taxon>Flectobacillaceae</taxon>
        <taxon>Pseudarcicella</taxon>
    </lineage>
</organism>
<feature type="transmembrane region" description="Helical" evidence="6">
    <location>
        <begin position="12"/>
        <end position="33"/>
    </location>
</feature>
<evidence type="ECO:0000256" key="4">
    <source>
        <dbReference type="ARBA" id="ARBA00022989"/>
    </source>
</evidence>
<evidence type="ECO:0000313" key="8">
    <source>
        <dbReference type="EMBL" id="SFP73821.1"/>
    </source>
</evidence>
<reference evidence="8 9" key="1">
    <citation type="submission" date="2016-10" db="EMBL/GenBank/DDBJ databases">
        <authorList>
            <person name="de Groot N.N."/>
        </authorList>
    </citation>
    <scope>NUCLEOTIDE SEQUENCE [LARGE SCALE GENOMIC DNA]</scope>
    <source>
        <strain evidence="9">E92,LMG 26720,CCM 7988</strain>
    </source>
</reference>
<evidence type="ECO:0000256" key="1">
    <source>
        <dbReference type="ARBA" id="ARBA00004651"/>
    </source>
</evidence>
<evidence type="ECO:0000259" key="7">
    <source>
        <dbReference type="Pfam" id="PF12823"/>
    </source>
</evidence>
<name>A0A1I5ST60_9BACT</name>
<dbReference type="PANTHER" id="PTHR40077:SF1">
    <property type="entry name" value="MEMBRANE PROTEIN"/>
    <property type="match status" value="1"/>
</dbReference>
<evidence type="ECO:0000256" key="6">
    <source>
        <dbReference type="SAM" id="Phobius"/>
    </source>
</evidence>
<dbReference type="NCBIfam" id="TIGR03954">
    <property type="entry name" value="integ_memb_HG"/>
    <property type="match status" value="1"/>
</dbReference>
<evidence type="ECO:0000313" key="9">
    <source>
        <dbReference type="Proteomes" id="UP000199306"/>
    </source>
</evidence>
<dbReference type="InterPro" id="IPR023845">
    <property type="entry name" value="DUF3817_TM"/>
</dbReference>
<accession>A0A1I5ST60</accession>
<feature type="domain" description="DUF3817" evidence="7">
    <location>
        <begin position="6"/>
        <end position="91"/>
    </location>
</feature>
<dbReference type="RefSeq" id="WP_092016696.1">
    <property type="nucleotide sequence ID" value="NZ_FOXH01000005.1"/>
</dbReference>
<gene>
    <name evidence="8" type="ORF">SAMN04515674_105191</name>
</gene>
<keyword evidence="5 6" id="KW-0472">Membrane</keyword>
<dbReference type="EMBL" id="FOXH01000005">
    <property type="protein sequence ID" value="SFP73821.1"/>
    <property type="molecule type" value="Genomic_DNA"/>
</dbReference>
<feature type="transmembrane region" description="Helical" evidence="6">
    <location>
        <begin position="40"/>
        <end position="62"/>
    </location>
</feature>
<dbReference type="OrthoDB" id="1121311at2"/>
<dbReference type="GO" id="GO:0005886">
    <property type="term" value="C:plasma membrane"/>
    <property type="evidence" value="ECO:0007669"/>
    <property type="project" value="UniProtKB-SubCell"/>
</dbReference>
<keyword evidence="4 6" id="KW-1133">Transmembrane helix</keyword>
<protein>
    <submittedName>
        <fullName evidence="8">Integral membrane protein</fullName>
    </submittedName>
</protein>
<proteinExistence type="predicted"/>
<keyword evidence="9" id="KW-1185">Reference proteome</keyword>
<dbReference type="PANTHER" id="PTHR40077">
    <property type="entry name" value="MEMBRANE PROTEIN-RELATED"/>
    <property type="match status" value="1"/>
</dbReference>
<evidence type="ECO:0000256" key="2">
    <source>
        <dbReference type="ARBA" id="ARBA00022475"/>
    </source>
</evidence>
<dbReference type="AlphaFoldDB" id="A0A1I5ST60"/>
<keyword evidence="2" id="KW-1003">Cell membrane</keyword>
<sequence length="94" mass="10855">MFNNALSRFRAIAFMEGCSYILFGITMPLKYVWGLPKPNYIVGMCHGVLFILYMITLLTVFIELKWSLKKTALAFIASLIPFGTFYADKKIFRQ</sequence>
<dbReference type="Proteomes" id="UP000199306">
    <property type="component" value="Unassembled WGS sequence"/>
</dbReference>
<evidence type="ECO:0000256" key="3">
    <source>
        <dbReference type="ARBA" id="ARBA00022692"/>
    </source>
</evidence>
<dbReference type="Pfam" id="PF12823">
    <property type="entry name" value="DUF3817"/>
    <property type="match status" value="1"/>
</dbReference>
<comment type="subcellular location">
    <subcellularLocation>
        <location evidence="1">Cell membrane</location>
        <topology evidence="1">Multi-pass membrane protein</topology>
    </subcellularLocation>
</comment>
<evidence type="ECO:0000256" key="5">
    <source>
        <dbReference type="ARBA" id="ARBA00023136"/>
    </source>
</evidence>